<organism evidence="3">
    <name type="scientific">Candidatus Kentrum sp. LPFa</name>
    <dbReference type="NCBI Taxonomy" id="2126335"/>
    <lineage>
        <taxon>Bacteria</taxon>
        <taxon>Pseudomonadati</taxon>
        <taxon>Pseudomonadota</taxon>
        <taxon>Gammaproteobacteria</taxon>
        <taxon>Candidatus Kentrum</taxon>
    </lineage>
</organism>
<reference evidence="3" key="1">
    <citation type="submission" date="2019-02" db="EMBL/GenBank/DDBJ databases">
        <authorList>
            <person name="Gruber-Vodicka R. H."/>
            <person name="Seah K. B. B."/>
        </authorList>
    </citation>
    <scope>NUCLEOTIDE SEQUENCE</scope>
    <source>
        <strain evidence="3">BECK_S313</strain>
    </source>
</reference>
<feature type="region of interest" description="Disordered" evidence="1">
    <location>
        <begin position="118"/>
        <end position="156"/>
    </location>
</feature>
<name>A0A450WDE4_9GAMM</name>
<evidence type="ECO:0000256" key="1">
    <source>
        <dbReference type="SAM" id="MobiDB-lite"/>
    </source>
</evidence>
<dbReference type="InterPro" id="IPR014875">
    <property type="entry name" value="Mor_transcription_activator"/>
</dbReference>
<evidence type="ECO:0000259" key="2">
    <source>
        <dbReference type="Pfam" id="PF08765"/>
    </source>
</evidence>
<feature type="domain" description="Mor transcription activator" evidence="2">
    <location>
        <begin position="25"/>
        <end position="122"/>
    </location>
</feature>
<proteinExistence type="predicted"/>
<accession>A0A450WDE4</accession>
<feature type="compositionally biased region" description="Basic residues" evidence="1">
    <location>
        <begin position="130"/>
        <end position="145"/>
    </location>
</feature>
<dbReference type="PANTHER" id="PTHR37812">
    <property type="entry name" value="MU-LIKE PROPHAGE FLUMU PROTEIN C"/>
    <property type="match status" value="1"/>
</dbReference>
<dbReference type="SUPFAM" id="SSF46689">
    <property type="entry name" value="Homeodomain-like"/>
    <property type="match status" value="1"/>
</dbReference>
<feature type="region of interest" description="Disordered" evidence="1">
    <location>
        <begin position="1"/>
        <end position="23"/>
    </location>
</feature>
<dbReference type="Gene3D" id="1.10.10.60">
    <property type="entry name" value="Homeodomain-like"/>
    <property type="match status" value="1"/>
</dbReference>
<protein>
    <submittedName>
        <fullName evidence="3">Transcriptional regulator, Middle operon regulator (Mor) family</fullName>
    </submittedName>
</protein>
<sequence>MKWNDRDSPNMPTTGQNDANRKPGEELLADLGRQVAEALVETLKIDKTLSDHVGNEVILRMVHHWGGQNFYLPKKPNIEIHQRDLAIWRAFTGNNQQQLAREYNISLPWIYKILRRMRKGPTGRQPPRANARKPKRRPSMRRRPQTPKYLQGELFP</sequence>
<dbReference type="InterPro" id="IPR052411">
    <property type="entry name" value="c-mor_Regulatory_Protein"/>
</dbReference>
<dbReference type="InterPro" id="IPR009057">
    <property type="entry name" value="Homeodomain-like_sf"/>
</dbReference>
<dbReference type="PANTHER" id="PTHR37812:SF1">
    <property type="entry name" value="MU-LIKE PROPHAGE FLUMU PROTEIN C"/>
    <property type="match status" value="1"/>
</dbReference>
<gene>
    <name evidence="3" type="ORF">BECKLPF1236B_GA0070989_107125</name>
</gene>
<evidence type="ECO:0000313" key="3">
    <source>
        <dbReference type="EMBL" id="VFK15042.1"/>
    </source>
</evidence>
<dbReference type="EMBL" id="CAADFK010000071">
    <property type="protein sequence ID" value="VFK15042.1"/>
    <property type="molecule type" value="Genomic_DNA"/>
</dbReference>
<dbReference type="AlphaFoldDB" id="A0A450WDE4"/>
<dbReference type="Pfam" id="PF08765">
    <property type="entry name" value="Mor"/>
    <property type="match status" value="1"/>
</dbReference>